<dbReference type="EMBL" id="MU826866">
    <property type="protein sequence ID" value="KAJ7370401.1"/>
    <property type="molecule type" value="Genomic_DNA"/>
</dbReference>
<feature type="transmembrane region" description="Helical" evidence="8">
    <location>
        <begin position="106"/>
        <end position="125"/>
    </location>
</feature>
<dbReference type="Pfam" id="PF05478">
    <property type="entry name" value="Prominin"/>
    <property type="match status" value="1"/>
</dbReference>
<sequence length="185" mass="21248">MASKSNALDTNVKDLRRIGGNLKTLANDTLDKAQKAENYLHTESSKNINKIVEDYTTRVLGWGFQFTDHILDILNNQLAKCRPVTNIYDATVVVLCNQALYPFNGFWLSIGWCLFFFIPAIIFCVKLAKHYRRMNYESDFDQGMDAEMYEMGQHDAPPHYSQSQEKKQWANPKNSVYPQAPPGRC</sequence>
<evidence type="ECO:0000256" key="1">
    <source>
        <dbReference type="ARBA" id="ARBA00004141"/>
    </source>
</evidence>
<evidence type="ECO:0008006" key="11">
    <source>
        <dbReference type="Google" id="ProtNLM"/>
    </source>
</evidence>
<evidence type="ECO:0000256" key="4">
    <source>
        <dbReference type="ARBA" id="ARBA00022989"/>
    </source>
</evidence>
<protein>
    <recommendedName>
        <fullName evidence="11">Prominin-like protein</fullName>
    </recommendedName>
</protein>
<gene>
    <name evidence="9" type="ORF">OS493_032578</name>
</gene>
<evidence type="ECO:0000313" key="9">
    <source>
        <dbReference type="EMBL" id="KAJ7370401.1"/>
    </source>
</evidence>
<accession>A0A9W9YW17</accession>
<evidence type="ECO:0000256" key="8">
    <source>
        <dbReference type="SAM" id="Phobius"/>
    </source>
</evidence>
<keyword evidence="3 8" id="KW-0812">Transmembrane</keyword>
<evidence type="ECO:0000256" key="7">
    <source>
        <dbReference type="SAM" id="MobiDB-lite"/>
    </source>
</evidence>
<dbReference type="PANTHER" id="PTHR22730:SF1">
    <property type="entry name" value="PROMININ-LIKE PROTEIN"/>
    <property type="match status" value="1"/>
</dbReference>
<evidence type="ECO:0000256" key="2">
    <source>
        <dbReference type="ARBA" id="ARBA00006058"/>
    </source>
</evidence>
<feature type="region of interest" description="Disordered" evidence="7">
    <location>
        <begin position="155"/>
        <end position="185"/>
    </location>
</feature>
<reference evidence="9" key="1">
    <citation type="submission" date="2023-01" db="EMBL/GenBank/DDBJ databases">
        <title>Genome assembly of the deep-sea coral Lophelia pertusa.</title>
        <authorList>
            <person name="Herrera S."/>
            <person name="Cordes E."/>
        </authorList>
    </citation>
    <scope>NUCLEOTIDE SEQUENCE</scope>
    <source>
        <strain evidence="9">USNM1676648</strain>
        <tissue evidence="9">Polyp</tissue>
    </source>
</reference>
<keyword evidence="4 8" id="KW-1133">Transmembrane helix</keyword>
<dbReference type="OrthoDB" id="6229420at2759"/>
<dbReference type="PANTHER" id="PTHR22730">
    <property type="entry name" value="PROMININ PROM PROTEIN"/>
    <property type="match status" value="1"/>
</dbReference>
<dbReference type="GO" id="GO:0016020">
    <property type="term" value="C:membrane"/>
    <property type="evidence" value="ECO:0007669"/>
    <property type="project" value="UniProtKB-SubCell"/>
</dbReference>
<proteinExistence type="inferred from homology"/>
<comment type="similarity">
    <text evidence="2">Belongs to the prominin family.</text>
</comment>
<evidence type="ECO:0000256" key="3">
    <source>
        <dbReference type="ARBA" id="ARBA00022692"/>
    </source>
</evidence>
<keyword evidence="6" id="KW-0325">Glycoprotein</keyword>
<dbReference type="InterPro" id="IPR008795">
    <property type="entry name" value="Prominin"/>
</dbReference>
<keyword evidence="10" id="KW-1185">Reference proteome</keyword>
<dbReference type="AlphaFoldDB" id="A0A9W9YW17"/>
<evidence type="ECO:0000256" key="5">
    <source>
        <dbReference type="ARBA" id="ARBA00023136"/>
    </source>
</evidence>
<comment type="caution">
    <text evidence="9">The sequence shown here is derived from an EMBL/GenBank/DDBJ whole genome shotgun (WGS) entry which is preliminary data.</text>
</comment>
<evidence type="ECO:0000256" key="6">
    <source>
        <dbReference type="ARBA" id="ARBA00023180"/>
    </source>
</evidence>
<dbReference type="Proteomes" id="UP001163046">
    <property type="component" value="Unassembled WGS sequence"/>
</dbReference>
<comment type="subcellular location">
    <subcellularLocation>
        <location evidence="1">Membrane</location>
        <topology evidence="1">Multi-pass membrane protein</topology>
    </subcellularLocation>
</comment>
<keyword evidence="5 8" id="KW-0472">Membrane</keyword>
<name>A0A9W9YW17_9CNID</name>
<evidence type="ECO:0000313" key="10">
    <source>
        <dbReference type="Proteomes" id="UP001163046"/>
    </source>
</evidence>
<organism evidence="9 10">
    <name type="scientific">Desmophyllum pertusum</name>
    <dbReference type="NCBI Taxonomy" id="174260"/>
    <lineage>
        <taxon>Eukaryota</taxon>
        <taxon>Metazoa</taxon>
        <taxon>Cnidaria</taxon>
        <taxon>Anthozoa</taxon>
        <taxon>Hexacorallia</taxon>
        <taxon>Scleractinia</taxon>
        <taxon>Caryophylliina</taxon>
        <taxon>Caryophylliidae</taxon>
        <taxon>Desmophyllum</taxon>
    </lineage>
</organism>